<dbReference type="SUPFAM" id="SSF54862">
    <property type="entry name" value="4Fe-4S ferredoxins"/>
    <property type="match status" value="1"/>
</dbReference>
<dbReference type="InterPro" id="IPR036188">
    <property type="entry name" value="FAD/NAD-bd_sf"/>
</dbReference>
<reference evidence="17" key="1">
    <citation type="submission" date="2020-10" db="EMBL/GenBank/DDBJ databases">
        <title>Genome sequence of the unusual species of purple photosynthetic bacteria, Phaeovibrio sulfidiphilus DSM 23193, type strain.</title>
        <authorList>
            <person name="Kyndt J.A."/>
            <person name="Meyer T.E."/>
        </authorList>
    </citation>
    <scope>NUCLEOTIDE SEQUENCE</scope>
    <source>
        <strain evidence="17">DSM 23193</strain>
    </source>
</reference>
<feature type="domain" description="ETF-QO/FixX C-terminal" evidence="15">
    <location>
        <begin position="440"/>
        <end position="542"/>
    </location>
</feature>
<evidence type="ECO:0000256" key="14">
    <source>
        <dbReference type="RuleBase" id="RU366068"/>
    </source>
</evidence>
<comment type="catalytic activity">
    <reaction evidence="13 14">
        <text>a ubiquinone + reduced [electron-transfer flavoprotein] = a ubiquinol + oxidized [electron-transfer flavoprotein] + H(+)</text>
        <dbReference type="Rhea" id="RHEA:24052"/>
        <dbReference type="Rhea" id="RHEA-COMP:9565"/>
        <dbReference type="Rhea" id="RHEA-COMP:9566"/>
        <dbReference type="Rhea" id="RHEA-COMP:10685"/>
        <dbReference type="Rhea" id="RHEA-COMP:10686"/>
        <dbReference type="ChEBI" id="CHEBI:15378"/>
        <dbReference type="ChEBI" id="CHEBI:16389"/>
        <dbReference type="ChEBI" id="CHEBI:17976"/>
        <dbReference type="ChEBI" id="CHEBI:57692"/>
        <dbReference type="ChEBI" id="CHEBI:58307"/>
        <dbReference type="EC" id="1.5.5.1"/>
    </reaction>
</comment>
<keyword evidence="5 14" id="KW-0285">Flavoprotein</keyword>
<dbReference type="InterPro" id="IPR049398">
    <property type="entry name" value="ETF-QO/FixC_UQ-bd"/>
</dbReference>
<sequence length="545" mass="59151">MSERESMDFDVVVVGGGPSGLATAIRLRQLAEEQGRDISVCVLEKGASIGSHTLSGAVVEPRGLADLFPDWKERGAPLNTPVTKDVFYFMTRKRALRLMVPPALKNKGNHVASLGALCRWLGEQAEALGVDVFPGFAVTEALYDEHGAVRGVATGAMGVSRDGTRGPNFEPGVEINAKVVVLAEGCRGSLTRTLTERFDLRKDCGPGTYGIGIKEIWEIDPAKAHPGRVMHSIGWPLPRDVYGGSFLYHLQDNKVSIGLVIGLDYANPWLSPFNEFQQFKTHPAIRALLEGGRCVSYGARALVEGGLQALPRLTFPGGLIVGDSAGFMNVAKIKGSHTAIKSGVVAAEAIFTHLAEGRTGEVLGYPEALRKSWLWAELKAVRNIRPSFHFGFWTGLTLAGLESHVFHGRLPYTLKHSKGDNEKLVPAAKAKKIEYPAPDGRLTFDRLTQVYLSNTAHEEDQPCHLRLTDPSIPLSLNLATYAGPEARYCPAGVYEYVQDAGSDALRFQINAQNCVHCKTCDIKDPAQNIVWSPPQGGDGPNYVDM</sequence>
<dbReference type="Pfam" id="PF05187">
    <property type="entry name" value="Fer4_ETF_QO"/>
    <property type="match status" value="1"/>
</dbReference>
<keyword evidence="6 14" id="KW-0479">Metal-binding</keyword>
<dbReference type="AlphaFoldDB" id="A0A8J6YQM7"/>
<comment type="cofactor">
    <cofactor evidence="1 14">
        <name>FAD</name>
        <dbReference type="ChEBI" id="CHEBI:57692"/>
    </cofactor>
</comment>
<evidence type="ECO:0000256" key="11">
    <source>
        <dbReference type="ARBA" id="ARBA00023014"/>
    </source>
</evidence>
<dbReference type="PANTHER" id="PTHR10617:SF107">
    <property type="entry name" value="ELECTRON TRANSFER FLAVOPROTEIN-UBIQUINONE OXIDOREDUCTASE, MITOCHONDRIAL"/>
    <property type="match status" value="1"/>
</dbReference>
<keyword evidence="9 14" id="KW-0560">Oxidoreductase</keyword>
<dbReference type="SUPFAM" id="SSF51905">
    <property type="entry name" value="FAD/NAD(P)-binding domain"/>
    <property type="match status" value="1"/>
</dbReference>
<evidence type="ECO:0000256" key="1">
    <source>
        <dbReference type="ARBA" id="ARBA00001974"/>
    </source>
</evidence>
<evidence type="ECO:0000256" key="3">
    <source>
        <dbReference type="ARBA" id="ARBA00022448"/>
    </source>
</evidence>
<accession>A0A8J6YQM7</accession>
<keyword evidence="18" id="KW-1185">Reference proteome</keyword>
<dbReference type="Gene3D" id="3.50.50.60">
    <property type="entry name" value="FAD/NAD(P)-binding domain"/>
    <property type="match status" value="1"/>
</dbReference>
<evidence type="ECO:0000256" key="2">
    <source>
        <dbReference type="ARBA" id="ARBA00002819"/>
    </source>
</evidence>
<dbReference type="PANTHER" id="PTHR10617">
    <property type="entry name" value="ELECTRON TRANSFER FLAVOPROTEIN-UBIQUINONE OXIDOREDUCTASE"/>
    <property type="match status" value="1"/>
</dbReference>
<dbReference type="GO" id="GO:0004174">
    <property type="term" value="F:electron-transferring-flavoprotein dehydrogenase activity"/>
    <property type="evidence" value="ECO:0007669"/>
    <property type="project" value="UniProtKB-UniRule"/>
</dbReference>
<dbReference type="FunFam" id="3.30.70.20:FF:000012">
    <property type="entry name" value="Electron transfer flavoprotein-ubiquinone oxidoreductase, mitochondrial"/>
    <property type="match status" value="1"/>
</dbReference>
<comment type="cofactor">
    <cofactor evidence="14">
        <name>[4Fe-4S] cluster</name>
        <dbReference type="ChEBI" id="CHEBI:49883"/>
    </cofactor>
    <text evidence="14">Binds 1 [4Fe-4S] cluster.</text>
</comment>
<evidence type="ECO:0000256" key="6">
    <source>
        <dbReference type="ARBA" id="ARBA00022723"/>
    </source>
</evidence>
<dbReference type="SUPFAM" id="SSF54373">
    <property type="entry name" value="FAD-linked reductases, C-terminal domain"/>
    <property type="match status" value="1"/>
</dbReference>
<feature type="domain" description="ETF-QO/FixC ubiquinone-binding" evidence="16">
    <location>
        <begin position="209"/>
        <end position="302"/>
    </location>
</feature>
<keyword evidence="11 14" id="KW-0411">Iron-sulfur</keyword>
<keyword evidence="4" id="KW-0004">4Fe-4S</keyword>
<evidence type="ECO:0000259" key="15">
    <source>
        <dbReference type="Pfam" id="PF05187"/>
    </source>
</evidence>
<dbReference type="GO" id="GO:0046872">
    <property type="term" value="F:metal ion binding"/>
    <property type="evidence" value="ECO:0007669"/>
    <property type="project" value="UniProtKB-KW"/>
</dbReference>
<keyword evidence="8 14" id="KW-0249">Electron transport</keyword>
<dbReference type="Gene3D" id="3.30.70.20">
    <property type="match status" value="1"/>
</dbReference>
<evidence type="ECO:0000256" key="12">
    <source>
        <dbReference type="ARBA" id="ARBA00023075"/>
    </source>
</evidence>
<dbReference type="RefSeq" id="WP_192534961.1">
    <property type="nucleotide sequence ID" value="NZ_JACZHT010000009.1"/>
</dbReference>
<keyword evidence="3 14" id="KW-0813">Transport</keyword>
<evidence type="ECO:0000256" key="4">
    <source>
        <dbReference type="ARBA" id="ARBA00022485"/>
    </source>
</evidence>
<evidence type="ECO:0000256" key="7">
    <source>
        <dbReference type="ARBA" id="ARBA00022827"/>
    </source>
</evidence>
<name>A0A8J6YQM7_9PROT</name>
<evidence type="ECO:0000313" key="18">
    <source>
        <dbReference type="Proteomes" id="UP000631034"/>
    </source>
</evidence>
<dbReference type="InterPro" id="IPR040156">
    <property type="entry name" value="ETF-QO"/>
</dbReference>
<dbReference type="EMBL" id="JACZHT010000009">
    <property type="protein sequence ID" value="MBE1237946.1"/>
    <property type="molecule type" value="Genomic_DNA"/>
</dbReference>
<dbReference type="EC" id="1.5.5.1" evidence="14"/>
<evidence type="ECO:0000259" key="16">
    <source>
        <dbReference type="Pfam" id="PF21162"/>
    </source>
</evidence>
<evidence type="ECO:0000313" key="17">
    <source>
        <dbReference type="EMBL" id="MBE1237946.1"/>
    </source>
</evidence>
<keyword evidence="7 14" id="KW-0274">FAD</keyword>
<organism evidence="17 18">
    <name type="scientific">Phaeovibrio sulfidiphilus</name>
    <dbReference type="NCBI Taxonomy" id="1220600"/>
    <lineage>
        <taxon>Bacteria</taxon>
        <taxon>Pseudomonadati</taxon>
        <taxon>Pseudomonadota</taxon>
        <taxon>Alphaproteobacteria</taxon>
        <taxon>Rhodospirillales</taxon>
        <taxon>Rhodospirillaceae</taxon>
        <taxon>Phaeovibrio</taxon>
    </lineage>
</organism>
<dbReference type="Pfam" id="PF13450">
    <property type="entry name" value="NAD_binding_8"/>
    <property type="match status" value="1"/>
</dbReference>
<dbReference type="Proteomes" id="UP000631034">
    <property type="component" value="Unassembled WGS sequence"/>
</dbReference>
<evidence type="ECO:0000256" key="5">
    <source>
        <dbReference type="ARBA" id="ARBA00022630"/>
    </source>
</evidence>
<evidence type="ECO:0000256" key="9">
    <source>
        <dbReference type="ARBA" id="ARBA00023002"/>
    </source>
</evidence>
<comment type="function">
    <text evidence="2 14">Accepts electrons from ETF and reduces ubiquinone.</text>
</comment>
<gene>
    <name evidence="17" type="ORF">IHV25_09860</name>
</gene>
<evidence type="ECO:0000256" key="8">
    <source>
        <dbReference type="ARBA" id="ARBA00022982"/>
    </source>
</evidence>
<dbReference type="Gene3D" id="3.30.9.90">
    <property type="match status" value="1"/>
</dbReference>
<dbReference type="PRINTS" id="PR00420">
    <property type="entry name" value="RNGMNOXGNASE"/>
</dbReference>
<comment type="caution">
    <text evidence="17">The sequence shown here is derived from an EMBL/GenBank/DDBJ whole genome shotgun (WGS) entry which is preliminary data.</text>
</comment>
<dbReference type="Pfam" id="PF21162">
    <property type="entry name" value="ETFQO_UQ-bd"/>
    <property type="match status" value="1"/>
</dbReference>
<keyword evidence="10 14" id="KW-0408">Iron</keyword>
<protein>
    <recommendedName>
        <fullName evidence="14">Electron transfer flavoprotein-ubiquinone oxidoreductase</fullName>
        <shortName evidence="14">ETF-QO</shortName>
        <ecNumber evidence="14">1.5.5.1</ecNumber>
    </recommendedName>
</protein>
<evidence type="ECO:0000256" key="10">
    <source>
        <dbReference type="ARBA" id="ARBA00023004"/>
    </source>
</evidence>
<proteinExistence type="predicted"/>
<dbReference type="InterPro" id="IPR007859">
    <property type="entry name" value="ETF-QO/FixX_C"/>
</dbReference>
<dbReference type="GO" id="GO:0051539">
    <property type="term" value="F:4 iron, 4 sulfur cluster binding"/>
    <property type="evidence" value="ECO:0007669"/>
    <property type="project" value="UniProtKB-UniRule"/>
</dbReference>
<keyword evidence="12 14" id="KW-0830">Ubiquinone</keyword>
<evidence type="ECO:0000256" key="13">
    <source>
        <dbReference type="ARBA" id="ARBA00052682"/>
    </source>
</evidence>